<evidence type="ECO:0000313" key="2">
    <source>
        <dbReference type="Proteomes" id="UP001054945"/>
    </source>
</evidence>
<protein>
    <submittedName>
        <fullName evidence="1">Uncharacterized protein</fullName>
    </submittedName>
</protein>
<dbReference type="EMBL" id="BPLR01015804">
    <property type="protein sequence ID" value="GIY78827.1"/>
    <property type="molecule type" value="Genomic_DNA"/>
</dbReference>
<accession>A0AAV4W836</accession>
<comment type="caution">
    <text evidence="1">The sequence shown here is derived from an EMBL/GenBank/DDBJ whole genome shotgun (WGS) entry which is preliminary data.</text>
</comment>
<sequence>MQSVVRVLQAHLVKEWWAKWAVKYSVLCSSWGKDTEKPQCRFTTPHSKMAAFTMFPWQQFHFAPSLFPPKIVIKVDWRGFRTKLYLVDAES</sequence>
<dbReference type="Proteomes" id="UP001054945">
    <property type="component" value="Unassembled WGS sequence"/>
</dbReference>
<proteinExistence type="predicted"/>
<name>A0AAV4W836_CAEEX</name>
<evidence type="ECO:0000313" key="1">
    <source>
        <dbReference type="EMBL" id="GIY78827.1"/>
    </source>
</evidence>
<gene>
    <name evidence="1" type="ORF">CEXT_177881</name>
</gene>
<keyword evidence="2" id="KW-1185">Reference proteome</keyword>
<dbReference type="AlphaFoldDB" id="A0AAV4W836"/>
<organism evidence="1 2">
    <name type="scientific">Caerostris extrusa</name>
    <name type="common">Bark spider</name>
    <name type="synonym">Caerostris bankana</name>
    <dbReference type="NCBI Taxonomy" id="172846"/>
    <lineage>
        <taxon>Eukaryota</taxon>
        <taxon>Metazoa</taxon>
        <taxon>Ecdysozoa</taxon>
        <taxon>Arthropoda</taxon>
        <taxon>Chelicerata</taxon>
        <taxon>Arachnida</taxon>
        <taxon>Araneae</taxon>
        <taxon>Araneomorphae</taxon>
        <taxon>Entelegynae</taxon>
        <taxon>Araneoidea</taxon>
        <taxon>Araneidae</taxon>
        <taxon>Caerostris</taxon>
    </lineage>
</organism>
<reference evidence="1 2" key="1">
    <citation type="submission" date="2021-06" db="EMBL/GenBank/DDBJ databases">
        <title>Caerostris extrusa draft genome.</title>
        <authorList>
            <person name="Kono N."/>
            <person name="Arakawa K."/>
        </authorList>
    </citation>
    <scope>NUCLEOTIDE SEQUENCE [LARGE SCALE GENOMIC DNA]</scope>
</reference>